<proteinExistence type="predicted"/>
<dbReference type="InterPro" id="IPR049995">
    <property type="entry name" value="Capsid_mycobact-type"/>
</dbReference>
<sequence length="301" mass="32315">MPTPTTSMLLPTLTGSSLTVDAFLKNPTRITARVAQLTDKQLIAPWLFHTIGQPVVGGGVLWASLQKADQFASGDIGPRSPGAEYPQLQAVSPEPQLSKVEDYGGTQEIPEEAIKRNDLPFLDQCVTQLANDVAMKLDRRAFETLNTEMTRIGSELDVLANAAWDTVQLDGATPTDPISRPTASFAKALMSFELDELGVIGDTLIVHPEQAAVLRTVYGSDLTDVLASFGLTMVSNPRATPGTALVVQAGECGVIQFEEPLTTRIIQNEINRTVTIQVFAVPAFAPNFARAARRITGTATP</sequence>
<dbReference type="AlphaFoldDB" id="F9VVE2"/>
<comment type="caution">
    <text evidence="1">The sequence shown here is derived from an EMBL/GenBank/DDBJ whole genome shotgun (WGS) entry which is preliminary data.</text>
</comment>
<dbReference type="EMBL" id="BACI01000056">
    <property type="protein sequence ID" value="GAA12571.1"/>
    <property type="molecule type" value="Genomic_DNA"/>
</dbReference>
<name>F9VVE2_9ACTN</name>
<evidence type="ECO:0008006" key="3">
    <source>
        <dbReference type="Google" id="ProtNLM"/>
    </source>
</evidence>
<dbReference type="Pfam" id="PF25209">
    <property type="entry name" value="Phage_capsid_4"/>
    <property type="match status" value="1"/>
</dbReference>
<dbReference type="eggNOG" id="ENOG5033RH8">
    <property type="taxonomic scope" value="Bacteria"/>
</dbReference>
<dbReference type="Proteomes" id="UP000003558">
    <property type="component" value="Unassembled WGS sequence"/>
</dbReference>
<reference evidence="1 2" key="1">
    <citation type="submission" date="2011-05" db="EMBL/GenBank/DDBJ databases">
        <title>Whole genome shotgun sequence of Gordonia alkanivorans NBRC 16433.</title>
        <authorList>
            <person name="Hosoyama A."/>
            <person name="Nakamura S."/>
            <person name="Takarada H."/>
            <person name="Tsuchikane K."/>
            <person name="Yamazaki S."/>
            <person name="Fujita N."/>
        </authorList>
    </citation>
    <scope>NUCLEOTIDE SEQUENCE [LARGE SCALE GENOMIC DNA]</scope>
    <source>
        <strain evidence="1 2">NBRC 16433</strain>
    </source>
</reference>
<dbReference type="NCBIfam" id="NF042926">
    <property type="entry name" value="capsid_Caudo_1"/>
    <property type="match status" value="1"/>
</dbReference>
<evidence type="ECO:0000313" key="1">
    <source>
        <dbReference type="EMBL" id="GAA12571.1"/>
    </source>
</evidence>
<organism evidence="1 2">
    <name type="scientific">Gordonia alkanivorans NBRC 16433</name>
    <dbReference type="NCBI Taxonomy" id="1027371"/>
    <lineage>
        <taxon>Bacteria</taxon>
        <taxon>Bacillati</taxon>
        <taxon>Actinomycetota</taxon>
        <taxon>Actinomycetes</taxon>
        <taxon>Mycobacteriales</taxon>
        <taxon>Gordoniaceae</taxon>
        <taxon>Gordonia</taxon>
    </lineage>
</organism>
<gene>
    <name evidence="1" type="ORF">GOALK_056_00040</name>
</gene>
<evidence type="ECO:0000313" key="2">
    <source>
        <dbReference type="Proteomes" id="UP000003558"/>
    </source>
</evidence>
<protein>
    <recommendedName>
        <fullName evidence="3">Phage major capsid protein</fullName>
    </recommendedName>
</protein>
<dbReference type="STRING" id="1027371.GOALK_056_00040"/>
<accession>F9VVE2</accession>
<dbReference type="RefSeq" id="WP_006358703.1">
    <property type="nucleotide sequence ID" value="NZ_BACI01000056.1"/>
</dbReference>